<name>A0A2T0QD70_9ACTN</name>
<dbReference type="EMBL" id="PVZC01000001">
    <property type="protein sequence ID" value="PRY01894.1"/>
    <property type="molecule type" value="Genomic_DNA"/>
</dbReference>
<organism evidence="2 3">
    <name type="scientific">Allonocardiopsis opalescens</name>
    <dbReference type="NCBI Taxonomy" id="1144618"/>
    <lineage>
        <taxon>Bacteria</taxon>
        <taxon>Bacillati</taxon>
        <taxon>Actinomycetota</taxon>
        <taxon>Actinomycetes</taxon>
        <taxon>Streptosporangiales</taxon>
        <taxon>Allonocardiopsis</taxon>
    </lineage>
</organism>
<feature type="transmembrane region" description="Helical" evidence="1">
    <location>
        <begin position="12"/>
        <end position="36"/>
    </location>
</feature>
<accession>A0A2T0QD70</accession>
<keyword evidence="1" id="KW-0812">Transmembrane</keyword>
<keyword evidence="3" id="KW-1185">Reference proteome</keyword>
<evidence type="ECO:0000313" key="3">
    <source>
        <dbReference type="Proteomes" id="UP000237846"/>
    </source>
</evidence>
<keyword evidence="1" id="KW-1133">Transmembrane helix</keyword>
<proteinExistence type="predicted"/>
<dbReference type="AlphaFoldDB" id="A0A2T0QD70"/>
<evidence type="ECO:0000256" key="1">
    <source>
        <dbReference type="SAM" id="Phobius"/>
    </source>
</evidence>
<sequence>MSTLLTLLTDATVLAAATGLAYALTLVGVALVSVVARTSTRRRDARATLAILVRRNPRE</sequence>
<dbReference type="Proteomes" id="UP000237846">
    <property type="component" value="Unassembled WGS sequence"/>
</dbReference>
<evidence type="ECO:0000313" key="2">
    <source>
        <dbReference type="EMBL" id="PRY01894.1"/>
    </source>
</evidence>
<gene>
    <name evidence="2" type="ORF">CLV72_101492</name>
</gene>
<protein>
    <submittedName>
        <fullName evidence="2">Uncharacterized protein</fullName>
    </submittedName>
</protein>
<comment type="caution">
    <text evidence="2">The sequence shown here is derived from an EMBL/GenBank/DDBJ whole genome shotgun (WGS) entry which is preliminary data.</text>
</comment>
<reference evidence="2 3" key="1">
    <citation type="submission" date="2018-03" db="EMBL/GenBank/DDBJ databases">
        <title>Genomic Encyclopedia of Archaeal and Bacterial Type Strains, Phase II (KMG-II): from individual species to whole genera.</title>
        <authorList>
            <person name="Goeker M."/>
        </authorList>
    </citation>
    <scope>NUCLEOTIDE SEQUENCE [LARGE SCALE GENOMIC DNA]</scope>
    <source>
        <strain evidence="2 3">DSM 45601</strain>
    </source>
</reference>
<keyword evidence="1" id="KW-0472">Membrane</keyword>
<dbReference type="RefSeq" id="WP_106238402.1">
    <property type="nucleotide sequence ID" value="NZ_PVZC01000001.1"/>
</dbReference>